<keyword evidence="1" id="KW-0472">Membrane</keyword>
<keyword evidence="1" id="KW-0119">Carbohydrate metabolism</keyword>
<dbReference type="Pfam" id="PF00723">
    <property type="entry name" value="Glyco_hydro_15"/>
    <property type="match status" value="1"/>
</dbReference>
<dbReference type="GO" id="GO:0005886">
    <property type="term" value="C:plasma membrane"/>
    <property type="evidence" value="ECO:0007669"/>
    <property type="project" value="UniProtKB-SubCell"/>
</dbReference>
<feature type="non-terminal residue" evidence="3">
    <location>
        <position position="1"/>
    </location>
</feature>
<comment type="caution">
    <text evidence="3">The sequence shown here is derived from an EMBL/GenBank/DDBJ whole genome shotgun (WGS) entry which is preliminary data.</text>
</comment>
<keyword evidence="1" id="KW-1003">Cell membrane</keyword>
<dbReference type="GO" id="GO:0005964">
    <property type="term" value="C:phosphorylase kinase complex"/>
    <property type="evidence" value="ECO:0007669"/>
    <property type="project" value="TreeGrafter"/>
</dbReference>
<evidence type="ECO:0000259" key="2">
    <source>
        <dbReference type="Pfam" id="PF00723"/>
    </source>
</evidence>
<dbReference type="Proteomes" id="UP001152795">
    <property type="component" value="Unassembled WGS sequence"/>
</dbReference>
<dbReference type="PANTHER" id="PTHR10749:SF8">
    <property type="entry name" value="PHOSPHORYLASE B KINASE REGULATORY SUBUNIT BETA"/>
    <property type="match status" value="1"/>
</dbReference>
<comment type="subcellular location">
    <subcellularLocation>
        <location evidence="1">Cell membrane</location>
        <topology evidence="1">Lipid-anchor</topology>
        <orientation evidence="1">Cytoplasmic side</orientation>
    </subcellularLocation>
</comment>
<keyword evidence="4" id="KW-1185">Reference proteome</keyword>
<comment type="similarity">
    <text evidence="1">Belongs to the phosphorylase b kinase regulatory chain family.</text>
</comment>
<organism evidence="3 4">
    <name type="scientific">Paramuricea clavata</name>
    <name type="common">Red gorgonian</name>
    <name type="synonym">Violescent sea-whip</name>
    <dbReference type="NCBI Taxonomy" id="317549"/>
    <lineage>
        <taxon>Eukaryota</taxon>
        <taxon>Metazoa</taxon>
        <taxon>Cnidaria</taxon>
        <taxon>Anthozoa</taxon>
        <taxon>Octocorallia</taxon>
        <taxon>Malacalcyonacea</taxon>
        <taxon>Plexauridae</taxon>
        <taxon>Paramuricea</taxon>
    </lineage>
</organism>
<dbReference type="AlphaFoldDB" id="A0A6S7ICR7"/>
<reference evidence="3" key="1">
    <citation type="submission" date="2020-04" db="EMBL/GenBank/DDBJ databases">
        <authorList>
            <person name="Alioto T."/>
            <person name="Alioto T."/>
            <person name="Gomez Garrido J."/>
        </authorList>
    </citation>
    <scope>NUCLEOTIDE SEQUENCE</scope>
    <source>
        <strain evidence="3">A484AB</strain>
    </source>
</reference>
<dbReference type="PANTHER" id="PTHR10749">
    <property type="entry name" value="PHOSPHORYLASE B KINASE REGULATORY SUBUNIT"/>
    <property type="match status" value="1"/>
</dbReference>
<keyword evidence="1" id="KW-0636">Prenylation</keyword>
<dbReference type="EMBL" id="CACRXK020009177">
    <property type="protein sequence ID" value="CAB4016584.1"/>
    <property type="molecule type" value="Genomic_DNA"/>
</dbReference>
<dbReference type="UniPathway" id="UPA00163"/>
<gene>
    <name evidence="3" type="ORF">PACLA_8A066887</name>
</gene>
<dbReference type="OrthoDB" id="5971574at2759"/>
<dbReference type="InterPro" id="IPR008734">
    <property type="entry name" value="PHK_A/B_su"/>
</dbReference>
<feature type="domain" description="GH15-like" evidence="2">
    <location>
        <begin position="40"/>
        <end position="550"/>
    </location>
</feature>
<keyword evidence="1" id="KW-0112">Calmodulin-binding</keyword>
<feature type="non-terminal residue" evidence="3">
    <location>
        <position position="644"/>
    </location>
</feature>
<dbReference type="GO" id="GO:0005516">
    <property type="term" value="F:calmodulin binding"/>
    <property type="evidence" value="ECO:0007669"/>
    <property type="project" value="UniProtKB-KW"/>
</dbReference>
<evidence type="ECO:0000256" key="1">
    <source>
        <dbReference type="RuleBase" id="RU364123"/>
    </source>
</evidence>
<comment type="pathway">
    <text evidence="1">Glycan biosynthesis; glycogen metabolism.</text>
</comment>
<evidence type="ECO:0000313" key="4">
    <source>
        <dbReference type="Proteomes" id="UP001152795"/>
    </source>
</evidence>
<keyword evidence="1" id="KW-0321">Glycogen metabolism</keyword>
<proteinExistence type="inferred from homology"/>
<protein>
    <recommendedName>
        <fullName evidence="1">Phosphorylase b kinase regulatory subunit</fullName>
    </recommendedName>
</protein>
<accession>A0A6S7ICR7</accession>
<dbReference type="InterPro" id="IPR011613">
    <property type="entry name" value="GH15-like"/>
</dbReference>
<dbReference type="GO" id="GO:0005977">
    <property type="term" value="P:glycogen metabolic process"/>
    <property type="evidence" value="ECO:0007669"/>
    <property type="project" value="UniProtKB-UniPathway"/>
</dbReference>
<name>A0A6S7ICR7_PARCT</name>
<keyword evidence="1" id="KW-0449">Lipoprotein</keyword>
<sequence>LFEGIECEFPCLYIYLLLNAWFSNDRNAIEKYSKMLDKTIMWDSHETGKRHEDEIDNIGVVPKYYYVPEFAIRDERKEPGSQEKMPASKEYVSLWDQSLYIIVKLLEADLIDIGHLDPLERHKGRSNLGHYGYINHRYSSFKVIESDLVVQVSLIAENRSLQATLATYGIHTQTPKQVEPIQIWPPSELVKVYKKLGVNKKLALSGRPTRPFGSLATSKIYRILGCTVLCYPIILDERDFYMSLDMSLLIDEFQRKLSFIRNNWNMRGRPTVCLLIRDNHTRGTHFQEFLDLMARLKRGECDGVKTRLGRLQTFISGSCIEHLDFLKDTGHVVSSKSSASSEQQVEEDFVFERIKEDSFSEQEVSVHTIADTTEEERLVVHKEKCFNKDELRLTSSEDLLQLLTKSEAMNKEVFILELLIKREGMKCVTPEGSLDELVHKLYLKAGRVQDWDVIRHCSGLLRKIVDSLAPAISTILVHGKVVTLGMFGHEERVVYEPLTPGAIEKILFEYCSPYDVREAVLQQEMLIYLASFISTNPDVYNGMLKIRVGWIVQEMKNLLERHFPNENIESVYTFPPSRVKALLWIVLTCEGRINGLDLAPRNVLEQRQLNGAMHRVPTGFYSMVWKILGRSDSGFELSRSSLPK</sequence>
<comment type="function">
    <text evidence="1">Phosphorylase b kinase catalyzes the phosphorylation of serine in certain substrates, including troponin I.</text>
</comment>
<evidence type="ECO:0000313" key="3">
    <source>
        <dbReference type="EMBL" id="CAB4016584.1"/>
    </source>
</evidence>